<dbReference type="InterPro" id="IPR015495">
    <property type="entry name" value="Myb_TF_plants"/>
</dbReference>
<dbReference type="PANTHER" id="PTHR10641">
    <property type="entry name" value="MYB FAMILY TRANSCRIPTION FACTOR"/>
    <property type="match status" value="1"/>
</dbReference>
<evidence type="ECO:0000256" key="4">
    <source>
        <dbReference type="ARBA" id="ARBA00023242"/>
    </source>
</evidence>
<keyword evidence="2" id="KW-0677">Repeat</keyword>
<dbReference type="CDD" id="cd00167">
    <property type="entry name" value="SANT"/>
    <property type="match status" value="2"/>
</dbReference>
<evidence type="ECO:0000259" key="7">
    <source>
        <dbReference type="PROSITE" id="PS51294"/>
    </source>
</evidence>
<accession>A0A2I0L2J5</accession>
<proteinExistence type="predicted"/>
<dbReference type="PROSITE" id="PS51369">
    <property type="entry name" value="TCP"/>
    <property type="match status" value="1"/>
</dbReference>
<evidence type="ECO:0000259" key="8">
    <source>
        <dbReference type="PROSITE" id="PS51369"/>
    </source>
</evidence>
<dbReference type="Gene3D" id="1.10.10.60">
    <property type="entry name" value="Homeodomain-like"/>
    <property type="match status" value="2"/>
</dbReference>
<dbReference type="Proteomes" id="UP000233551">
    <property type="component" value="Unassembled WGS sequence"/>
</dbReference>
<dbReference type="AlphaFoldDB" id="A0A2I0L2J5"/>
<dbReference type="GO" id="GO:0005634">
    <property type="term" value="C:nucleus"/>
    <property type="evidence" value="ECO:0007669"/>
    <property type="project" value="UniProtKB-SubCell"/>
</dbReference>
<feature type="domain" description="HTH myb-type" evidence="7">
    <location>
        <begin position="245"/>
        <end position="299"/>
    </location>
</feature>
<feature type="domain" description="Myb-like" evidence="6">
    <location>
        <begin position="192"/>
        <end position="244"/>
    </location>
</feature>
<gene>
    <name evidence="9" type="ORF">CRG98_004677</name>
</gene>
<protein>
    <submittedName>
        <fullName evidence="9">Uncharacterized protein</fullName>
    </submittedName>
</protein>
<dbReference type="InterPro" id="IPR001005">
    <property type="entry name" value="SANT/Myb"/>
</dbReference>
<dbReference type="Gene3D" id="1.10.8.430">
    <property type="entry name" value="Helical domain of apoptotic protease-activating factors"/>
    <property type="match status" value="1"/>
</dbReference>
<dbReference type="SUPFAM" id="SSF46689">
    <property type="entry name" value="Homeodomain-like"/>
    <property type="match status" value="1"/>
</dbReference>
<reference evidence="9 10" key="1">
    <citation type="submission" date="2017-11" db="EMBL/GenBank/DDBJ databases">
        <title>De-novo sequencing of pomegranate (Punica granatum L.) genome.</title>
        <authorList>
            <person name="Akparov Z."/>
            <person name="Amiraslanov A."/>
            <person name="Hajiyeva S."/>
            <person name="Abbasov M."/>
            <person name="Kaur K."/>
            <person name="Hamwieh A."/>
            <person name="Solovyev V."/>
            <person name="Salamov A."/>
            <person name="Braich B."/>
            <person name="Kosarev P."/>
            <person name="Mahmoud A."/>
            <person name="Hajiyev E."/>
            <person name="Babayeva S."/>
            <person name="Izzatullayeva V."/>
            <person name="Mammadov A."/>
            <person name="Mammadov A."/>
            <person name="Sharifova S."/>
            <person name="Ojaghi J."/>
            <person name="Eynullazada K."/>
            <person name="Bayramov B."/>
            <person name="Abdulazimova A."/>
            <person name="Shahmuradov I."/>
        </authorList>
    </citation>
    <scope>NUCLEOTIDE SEQUENCE [LARGE SCALE GENOMIC DNA]</scope>
    <source>
        <strain evidence="10">cv. AG2017</strain>
        <tissue evidence="9">Leaf</tissue>
    </source>
</reference>
<dbReference type="InterPro" id="IPR042197">
    <property type="entry name" value="Apaf_helical"/>
</dbReference>
<keyword evidence="4" id="KW-0539">Nucleus</keyword>
<comment type="subcellular location">
    <subcellularLocation>
        <location evidence="1">Nucleus</location>
    </subcellularLocation>
</comment>
<dbReference type="GO" id="GO:0003677">
    <property type="term" value="F:DNA binding"/>
    <property type="evidence" value="ECO:0007669"/>
    <property type="project" value="UniProtKB-KW"/>
</dbReference>
<dbReference type="PANTHER" id="PTHR10641:SF1244">
    <property type="entry name" value="TRICHOME DIFFERENTIATION PROTEIN GL1-LIKE"/>
    <property type="match status" value="1"/>
</dbReference>
<feature type="compositionally biased region" description="Low complexity" evidence="5">
    <location>
        <begin position="1"/>
        <end position="12"/>
    </location>
</feature>
<dbReference type="Pfam" id="PF00249">
    <property type="entry name" value="Myb_DNA-binding"/>
    <property type="match status" value="2"/>
</dbReference>
<dbReference type="PROSITE" id="PS50090">
    <property type="entry name" value="MYB_LIKE"/>
    <property type="match status" value="2"/>
</dbReference>
<evidence type="ECO:0000313" key="10">
    <source>
        <dbReference type="Proteomes" id="UP000233551"/>
    </source>
</evidence>
<feature type="domain" description="TCP" evidence="8">
    <location>
        <begin position="1"/>
        <end position="50"/>
    </location>
</feature>
<dbReference type="InterPro" id="IPR017887">
    <property type="entry name" value="TF_TCP_subgr"/>
</dbReference>
<keyword evidence="10" id="KW-1185">Reference proteome</keyword>
<feature type="domain" description="Myb-like" evidence="6">
    <location>
        <begin position="245"/>
        <end position="295"/>
    </location>
</feature>
<evidence type="ECO:0000256" key="2">
    <source>
        <dbReference type="ARBA" id="ARBA00022737"/>
    </source>
</evidence>
<feature type="region of interest" description="Disordered" evidence="5">
    <location>
        <begin position="64"/>
        <end position="88"/>
    </location>
</feature>
<feature type="region of interest" description="Disordered" evidence="5">
    <location>
        <begin position="1"/>
        <end position="26"/>
    </location>
</feature>
<dbReference type="Pfam" id="PF03634">
    <property type="entry name" value="TCP"/>
    <property type="match status" value="1"/>
</dbReference>
<comment type="caution">
    <text evidence="9">The sequence shown here is derived from an EMBL/GenBank/DDBJ whole genome shotgun (WGS) entry which is preliminary data.</text>
</comment>
<name>A0A2I0L2J5_PUNGR</name>
<organism evidence="9 10">
    <name type="scientific">Punica granatum</name>
    <name type="common">Pomegranate</name>
    <dbReference type="NCBI Taxonomy" id="22663"/>
    <lineage>
        <taxon>Eukaryota</taxon>
        <taxon>Viridiplantae</taxon>
        <taxon>Streptophyta</taxon>
        <taxon>Embryophyta</taxon>
        <taxon>Tracheophyta</taxon>
        <taxon>Spermatophyta</taxon>
        <taxon>Magnoliopsida</taxon>
        <taxon>eudicotyledons</taxon>
        <taxon>Gunneridae</taxon>
        <taxon>Pentapetalae</taxon>
        <taxon>rosids</taxon>
        <taxon>malvids</taxon>
        <taxon>Myrtales</taxon>
        <taxon>Lythraceae</taxon>
        <taxon>Punica</taxon>
    </lineage>
</organism>
<evidence type="ECO:0000313" key="9">
    <source>
        <dbReference type="EMBL" id="PKI74905.1"/>
    </source>
</evidence>
<dbReference type="InterPro" id="IPR017930">
    <property type="entry name" value="Myb_dom"/>
</dbReference>
<evidence type="ECO:0000256" key="3">
    <source>
        <dbReference type="ARBA" id="ARBA00023125"/>
    </source>
</evidence>
<dbReference type="PROSITE" id="PS51294">
    <property type="entry name" value="HTH_MYB"/>
    <property type="match status" value="2"/>
</dbReference>
<sequence>MMGSAAGRGAAAETLQPSLFPGPQDLLGYDQPSKTVEWLIDAASESILQLSSLKSSFAGAAEQLSDKNKSMSVGEDESRPESFNVDLNDDPNRLDCPNPDQQQCISCSESACSTGHPLQRSSLTIPEETSRGESALLRLEFVNKLCATIFTGSYLVDEENNPIKLRLLDERTNKTVSADPLSSERIEIVVLDGPLKKGPWSVEEDTKLTNYIKRFGIWSWNHMPKAAGLKRSGKSCRLRWMNYLRPNIRRGKFSEDEQEVIIKLHQQLGNRWSAIAGHLPGRTDAEIKNIWNTHLKKRVLQTEKDSPVMFDPLSSIRLQLMNPQDRCSEGIDIEPIPLEVQLQSDLDNPCKETDSCYSDSDSEDGMVARARQKYRKLTVSESFQEDIHFVEATTQSGPFAASDEGCMQVEMSSDANIGHTENHDTLSWELFYQNAGEVVLSMEIQTIAKEIVRACARDSRSLALMARALSNVSDTETWEYALNSLSMQHASCRDDYENLSVNVLKFCIELLDDDVTRKCLKSLAMQRKSKVVGRTSMMDSWIGDDIGQHLVDLVFHPEEGYEFLMQGGLGLVEPPEVEEWERAKEIYIRRKEKKETFDKKAVLERVKIHLPKPMNISTGDEVANEFEEREGEDTENSRQWSWDLATSHEWWWTVIGPLPPEIDGGKVGGR</sequence>
<dbReference type="InterPro" id="IPR009057">
    <property type="entry name" value="Homeodomain-like_sf"/>
</dbReference>
<keyword evidence="3" id="KW-0238">DNA-binding</keyword>
<dbReference type="SMART" id="SM00717">
    <property type="entry name" value="SANT"/>
    <property type="match status" value="2"/>
</dbReference>
<feature type="domain" description="HTH myb-type" evidence="7">
    <location>
        <begin position="192"/>
        <end position="244"/>
    </location>
</feature>
<dbReference type="EMBL" id="PGOL01000189">
    <property type="protein sequence ID" value="PKI74905.1"/>
    <property type="molecule type" value="Genomic_DNA"/>
</dbReference>
<dbReference type="STRING" id="22663.A0A2I0L2J5"/>
<evidence type="ECO:0000259" key="6">
    <source>
        <dbReference type="PROSITE" id="PS50090"/>
    </source>
</evidence>
<evidence type="ECO:0000256" key="1">
    <source>
        <dbReference type="ARBA" id="ARBA00004123"/>
    </source>
</evidence>
<dbReference type="FunFam" id="1.10.10.60:FF:000001">
    <property type="entry name" value="MYB-related transcription factor"/>
    <property type="match status" value="1"/>
</dbReference>
<evidence type="ECO:0000256" key="5">
    <source>
        <dbReference type="SAM" id="MobiDB-lite"/>
    </source>
</evidence>